<sequence>MDGPPASARAAQVLATLNRVIAKARKRGMPVIFIQHNGPKGSPLEPGQDGWKLHSALERHESDAVIRKSFSDCFHATTLAATLSRLGAEALWITGYATDFCVASTVNGAAFRGFPVTVIADAHTTKDRPHAKGETLIDHYNWVWSNLGAPAPIRVVPCDELP</sequence>
<keyword evidence="1 3" id="KW-0378">Hydrolase</keyword>
<dbReference type="GO" id="GO:0016787">
    <property type="term" value="F:hydrolase activity"/>
    <property type="evidence" value="ECO:0007669"/>
    <property type="project" value="UniProtKB-KW"/>
</dbReference>
<gene>
    <name evidence="3" type="ORF">GCM10011289_05000</name>
</gene>
<reference evidence="3" key="2">
    <citation type="submission" date="2020-09" db="EMBL/GenBank/DDBJ databases">
        <authorList>
            <person name="Sun Q."/>
            <person name="Kim S."/>
        </authorList>
    </citation>
    <scope>NUCLEOTIDE SEQUENCE</scope>
    <source>
        <strain evidence="3">KCTC 32182</strain>
    </source>
</reference>
<reference evidence="3" key="1">
    <citation type="journal article" date="2014" name="Int. J. Syst. Evol. Microbiol.">
        <title>Complete genome sequence of Corynebacterium casei LMG S-19264T (=DSM 44701T), isolated from a smear-ripened cheese.</title>
        <authorList>
            <consortium name="US DOE Joint Genome Institute (JGI-PGF)"/>
            <person name="Walter F."/>
            <person name="Albersmeier A."/>
            <person name="Kalinowski J."/>
            <person name="Ruckert C."/>
        </authorList>
    </citation>
    <scope>NUCLEOTIDE SEQUENCE</scope>
    <source>
        <strain evidence="3">KCTC 32182</strain>
    </source>
</reference>
<dbReference type="InterPro" id="IPR050272">
    <property type="entry name" value="Isochorismatase-like_hydrls"/>
</dbReference>
<dbReference type="InterPro" id="IPR036380">
    <property type="entry name" value="Isochorismatase-like_sf"/>
</dbReference>
<keyword evidence="4" id="KW-1185">Reference proteome</keyword>
<protein>
    <submittedName>
        <fullName evidence="3">Hydrolase</fullName>
    </submittedName>
</protein>
<proteinExistence type="predicted"/>
<feature type="domain" description="Isochorismatase-like" evidence="2">
    <location>
        <begin position="3"/>
        <end position="128"/>
    </location>
</feature>
<evidence type="ECO:0000313" key="3">
    <source>
        <dbReference type="EMBL" id="GGY05369.1"/>
    </source>
</evidence>
<accession>A0A918U7G1</accession>
<comment type="caution">
    <text evidence="3">The sequence shown here is derived from an EMBL/GenBank/DDBJ whole genome shotgun (WGS) entry which is preliminary data.</text>
</comment>
<dbReference type="PANTHER" id="PTHR43540:SF14">
    <property type="entry name" value="ISOCHORISMATASE"/>
    <property type="match status" value="1"/>
</dbReference>
<dbReference type="Proteomes" id="UP000645257">
    <property type="component" value="Unassembled WGS sequence"/>
</dbReference>
<dbReference type="AlphaFoldDB" id="A0A918U7G1"/>
<dbReference type="InterPro" id="IPR000868">
    <property type="entry name" value="Isochorismatase-like_dom"/>
</dbReference>
<dbReference type="Pfam" id="PF00857">
    <property type="entry name" value="Isochorismatase"/>
    <property type="match status" value="1"/>
</dbReference>
<evidence type="ECO:0000256" key="1">
    <source>
        <dbReference type="ARBA" id="ARBA00022801"/>
    </source>
</evidence>
<dbReference type="PANTHER" id="PTHR43540">
    <property type="entry name" value="PEROXYUREIDOACRYLATE/UREIDOACRYLATE AMIDOHYDROLASE-RELATED"/>
    <property type="match status" value="1"/>
</dbReference>
<dbReference type="EMBL" id="BMYX01000001">
    <property type="protein sequence ID" value="GGY05369.1"/>
    <property type="molecule type" value="Genomic_DNA"/>
</dbReference>
<evidence type="ECO:0000259" key="2">
    <source>
        <dbReference type="Pfam" id="PF00857"/>
    </source>
</evidence>
<dbReference type="Gene3D" id="3.40.50.850">
    <property type="entry name" value="Isochorismatase-like"/>
    <property type="match status" value="1"/>
</dbReference>
<name>A0A918U7G1_9NEIS</name>
<evidence type="ECO:0000313" key="4">
    <source>
        <dbReference type="Proteomes" id="UP000645257"/>
    </source>
</evidence>
<organism evidence="3 4">
    <name type="scientific">Paludibacterium paludis</name>
    <dbReference type="NCBI Taxonomy" id="1225769"/>
    <lineage>
        <taxon>Bacteria</taxon>
        <taxon>Pseudomonadati</taxon>
        <taxon>Pseudomonadota</taxon>
        <taxon>Betaproteobacteria</taxon>
        <taxon>Neisseriales</taxon>
        <taxon>Chromobacteriaceae</taxon>
        <taxon>Paludibacterium</taxon>
    </lineage>
</organism>
<dbReference type="SUPFAM" id="SSF52499">
    <property type="entry name" value="Isochorismatase-like hydrolases"/>
    <property type="match status" value="1"/>
</dbReference>